<dbReference type="InterPro" id="IPR032466">
    <property type="entry name" value="Metal_Hydrolase"/>
</dbReference>
<gene>
    <name evidence="2" type="ORF">HMPREF0202_02944</name>
</gene>
<dbReference type="GO" id="GO:0016810">
    <property type="term" value="F:hydrolase activity, acting on carbon-nitrogen (but not peptide) bonds"/>
    <property type="evidence" value="ECO:0007669"/>
    <property type="project" value="InterPro"/>
</dbReference>
<dbReference type="Proteomes" id="UP000017081">
    <property type="component" value="Unassembled WGS sequence"/>
</dbReference>
<sequence length="376" mass="41830">MKLLKNALIMDYKTKSYKLSNIYYENGIIQKILSEKEIEDLEYEEVIDAEGLYVTSGLIDAHTHLGMKGDSQGFEGIDHNEKNDPITPNMRAIDGINPQDITFVEALQAGITVVGSGPGSTNVIGGQYSCIKTHGTSVDKMIIKFPLAMKVAFGENPKKNYNSKSKTPITRMGIAALLRETIEKTFEYRNNHNRKYDAKLEAMLPVINREIPLKAHVHRGDDILTAIRIAKEFNLDMTLDHCTCITDILDDVLNEKYPLIMGPSLGARGKIELKGKSFKNVALVSEKRDICITTDAPVIPLEYLPICVGLAIENGMDEWKALEAVTINGAKVMKIDEKYGSLEEGKVADIVVWKRKPFVSVTSPKFVIAEGRNIEV</sequence>
<dbReference type="Pfam" id="PF01979">
    <property type="entry name" value="Amidohydro_1"/>
    <property type="match status" value="1"/>
</dbReference>
<organism evidence="2 3">
    <name type="scientific">Cetobacterium somerae ATCC BAA-474</name>
    <dbReference type="NCBI Taxonomy" id="1319815"/>
    <lineage>
        <taxon>Bacteria</taxon>
        <taxon>Fusobacteriati</taxon>
        <taxon>Fusobacteriota</taxon>
        <taxon>Fusobacteriia</taxon>
        <taxon>Fusobacteriales</taxon>
        <taxon>Fusobacteriaceae</taxon>
        <taxon>Cetobacterium</taxon>
    </lineage>
</organism>
<dbReference type="AlphaFoldDB" id="U7UWA4"/>
<dbReference type="InterPro" id="IPR006680">
    <property type="entry name" value="Amidohydro-rel"/>
</dbReference>
<dbReference type="STRING" id="1319815.HMPREF0202_02944"/>
<dbReference type="InterPro" id="IPR011059">
    <property type="entry name" value="Metal-dep_hydrolase_composite"/>
</dbReference>
<evidence type="ECO:0000259" key="1">
    <source>
        <dbReference type="Pfam" id="PF01979"/>
    </source>
</evidence>
<reference evidence="2 3" key="1">
    <citation type="submission" date="2013-08" db="EMBL/GenBank/DDBJ databases">
        <authorList>
            <person name="Weinstock G."/>
            <person name="Sodergren E."/>
            <person name="Wylie T."/>
            <person name="Fulton L."/>
            <person name="Fulton R."/>
            <person name="Fronick C."/>
            <person name="O'Laughlin M."/>
            <person name="Godfrey J."/>
            <person name="Miner T."/>
            <person name="Herter B."/>
            <person name="Appelbaum E."/>
            <person name="Cordes M."/>
            <person name="Lek S."/>
            <person name="Wollam A."/>
            <person name="Pepin K.H."/>
            <person name="Palsikar V.B."/>
            <person name="Mitreva M."/>
            <person name="Wilson R.K."/>
        </authorList>
    </citation>
    <scope>NUCLEOTIDE SEQUENCE [LARGE SCALE GENOMIC DNA]</scope>
    <source>
        <strain evidence="2 3">ATCC BAA-474</strain>
    </source>
</reference>
<keyword evidence="3" id="KW-1185">Reference proteome</keyword>
<name>U7UWA4_9FUSO</name>
<protein>
    <recommendedName>
        <fullName evidence="1">Amidohydrolase-related domain-containing protein</fullName>
    </recommendedName>
</protein>
<evidence type="ECO:0000313" key="3">
    <source>
        <dbReference type="Proteomes" id="UP000017081"/>
    </source>
</evidence>
<feature type="domain" description="Amidohydrolase-related" evidence="1">
    <location>
        <begin position="53"/>
        <end position="370"/>
    </location>
</feature>
<dbReference type="PANTHER" id="PTHR43135">
    <property type="entry name" value="ALPHA-D-RIBOSE 1-METHYLPHOSPHONATE 5-TRIPHOSPHATE DIPHOSPHATASE"/>
    <property type="match status" value="1"/>
</dbReference>
<accession>U7UWA4</accession>
<comment type="caution">
    <text evidence="2">The sequence shown here is derived from an EMBL/GenBank/DDBJ whole genome shotgun (WGS) entry which is preliminary data.</text>
</comment>
<dbReference type="eggNOG" id="COG1228">
    <property type="taxonomic scope" value="Bacteria"/>
</dbReference>
<evidence type="ECO:0000313" key="2">
    <source>
        <dbReference type="EMBL" id="ERT63174.1"/>
    </source>
</evidence>
<dbReference type="Gene3D" id="3.20.20.140">
    <property type="entry name" value="Metal-dependent hydrolases"/>
    <property type="match status" value="1"/>
</dbReference>
<dbReference type="SUPFAM" id="SSF51338">
    <property type="entry name" value="Composite domain of metallo-dependent hydrolases"/>
    <property type="match status" value="1"/>
</dbReference>
<dbReference type="HOGENOM" id="CLU_046987_0_0_0"/>
<dbReference type="PANTHER" id="PTHR43135:SF3">
    <property type="entry name" value="ALPHA-D-RIBOSE 1-METHYLPHOSPHONATE 5-TRIPHOSPHATE DIPHOSPHATASE"/>
    <property type="match status" value="1"/>
</dbReference>
<dbReference type="EMBL" id="AXZF01000202">
    <property type="protein sequence ID" value="ERT63174.1"/>
    <property type="molecule type" value="Genomic_DNA"/>
</dbReference>
<dbReference type="RefSeq" id="WP_023052461.1">
    <property type="nucleotide sequence ID" value="NZ_CP173060.2"/>
</dbReference>
<dbReference type="InterPro" id="IPR051781">
    <property type="entry name" value="Metallo-dep_Hydrolase"/>
</dbReference>
<dbReference type="SUPFAM" id="SSF51556">
    <property type="entry name" value="Metallo-dependent hydrolases"/>
    <property type="match status" value="1"/>
</dbReference>
<proteinExistence type="predicted"/>
<dbReference type="PATRIC" id="fig|1319815.3.peg.2788"/>